<feature type="binding site" evidence="4">
    <location>
        <position position="720"/>
    </location>
    <ligand>
        <name>AMP</name>
        <dbReference type="ChEBI" id="CHEBI:456215"/>
    </ligand>
</feature>
<feature type="binding site" evidence="4">
    <location>
        <begin position="485"/>
        <end position="489"/>
    </location>
    <ligand>
        <name>AMP</name>
        <dbReference type="ChEBI" id="CHEBI:456215"/>
    </ligand>
</feature>
<reference evidence="10 11" key="1">
    <citation type="journal article" date="2024" name="Nat. Commun.">
        <title>Phylogenomics reveals the evolutionary origins of lichenization in chlorophyte algae.</title>
        <authorList>
            <person name="Puginier C."/>
            <person name="Libourel C."/>
            <person name="Otte J."/>
            <person name="Skaloud P."/>
            <person name="Haon M."/>
            <person name="Grisel S."/>
            <person name="Petersen M."/>
            <person name="Berrin J.G."/>
            <person name="Delaux P.M."/>
            <person name="Dal Grande F."/>
            <person name="Keller J."/>
        </authorList>
    </citation>
    <scope>NUCLEOTIDE SEQUENCE [LARGE SCALE GENOMIC DNA]</scope>
    <source>
        <strain evidence="10 11">SAG 2523</strain>
    </source>
</reference>
<dbReference type="InterPro" id="IPR003607">
    <property type="entry name" value="HD/PDEase_dom"/>
</dbReference>
<evidence type="ECO:0000259" key="9">
    <source>
        <dbReference type="PROSITE" id="PS51845"/>
    </source>
</evidence>
<dbReference type="PRINTS" id="PR00387">
    <property type="entry name" value="PDIESTERASE1"/>
</dbReference>
<organism evidence="10 11">
    <name type="scientific">Apatococcus fuscideae</name>
    <dbReference type="NCBI Taxonomy" id="2026836"/>
    <lineage>
        <taxon>Eukaryota</taxon>
        <taxon>Viridiplantae</taxon>
        <taxon>Chlorophyta</taxon>
        <taxon>core chlorophytes</taxon>
        <taxon>Trebouxiophyceae</taxon>
        <taxon>Chlorellales</taxon>
        <taxon>Chlorellaceae</taxon>
        <taxon>Apatococcus</taxon>
    </lineage>
</organism>
<dbReference type="CDD" id="cd00077">
    <property type="entry name" value="HDc"/>
    <property type="match status" value="1"/>
</dbReference>
<feature type="binding site" evidence="4">
    <location>
        <position position="668"/>
    </location>
    <ligand>
        <name>AMP</name>
        <dbReference type="ChEBI" id="CHEBI:456215"/>
    </ligand>
</feature>
<evidence type="ECO:0000259" key="8">
    <source>
        <dbReference type="PROSITE" id="PS50113"/>
    </source>
</evidence>
<dbReference type="InterPro" id="IPR036971">
    <property type="entry name" value="PDEase_catalytic_dom_sf"/>
</dbReference>
<sequence length="762" mass="84056">MMARYPKAAQDLLTAIMLRLYEEVLVKGKKTTHTVNPISALQQIFGGISKEETIVNLTDAPFPLQLNGEDVTVCISQTTDTFQSTNPDTLRAAVMHEQSPIHSYLFNQAGGLLLANLKALNKWKVAGLTDMKTFTLEHLLEQDGEDQPAVASAAMKAIFMDKQRSYRVVLRNKCSQGKAQWTQYEMWPATDPAGEQNALLVSTLSVTHQRELELQLEAAKDQLLRQNLQLEASKCRLEADQVKLKEQQAALKARLQQALHMAKLPQTHVDTMTVADKAVQLLDIMLEGTMPDMEQMMAVRNAMIQATDLRQPMNLGDQLLHSSGLSNDVGLAMMNLLQGDSHSSAKQMGTLRGLITRGSSAGSSLLKSFESSRRLSKDVSENLLLPRQDSHQAAAPVDSSRSIQDALYVDPAIVPIVDRLLQKAGTSWAFNVFELADATNNRPLSTLGFYLLKGSGLLSDFGIQEDIMACFLRSIEAGYLSNPYHSRTHAAGVLHVIHLLVQNGLLQSGILDGPMQLACYIAAICHDFEHPGLTNDFLIKTRHQTALTYNDISPLENMHVSNTFRVAYTTPGADFAEALPLETRNVLRASTIELILGTDMKKHFSTLSRFQAIVPRKTLGPEGSCGFAWPGVPDANPMLCQNPDPGSLASLPPDQKLLVAQVALKAADIAHLAAPRAVHQRWTSQLTEEFFLQGDRERALDLKISPLMDRADSAGMVKSQVGFFEIVALPIFRAYRQLIPQAQPMLDGVMGNYDYWRGQQKA</sequence>
<comment type="cofactor">
    <cofactor evidence="6">
        <name>a divalent metal cation</name>
        <dbReference type="ChEBI" id="CHEBI:60240"/>
    </cofactor>
    <text evidence="6">Binds 2 divalent metal cations per subunit. Site 1 may preferentially bind zinc ions, while site 2 has a preference for magnesium and/or manganese ions.</text>
</comment>
<dbReference type="InterPro" id="IPR023174">
    <property type="entry name" value="PDEase_CS"/>
</dbReference>
<feature type="binding site" evidence="5">
    <location>
        <position position="489"/>
    </location>
    <ligand>
        <name>Zn(2+)</name>
        <dbReference type="ChEBI" id="CHEBI:29105"/>
        <label>1</label>
    </ligand>
</feature>
<dbReference type="AlphaFoldDB" id="A0AAW1TJP1"/>
<dbReference type="SUPFAM" id="SSF109604">
    <property type="entry name" value="HD-domain/PDEase-like"/>
    <property type="match status" value="1"/>
</dbReference>
<keyword evidence="1 5" id="KW-0479">Metal-binding</keyword>
<feature type="binding site" evidence="5">
    <location>
        <position position="527"/>
    </location>
    <ligand>
        <name>Zn(2+)</name>
        <dbReference type="ChEBI" id="CHEBI:29105"/>
        <label>1</label>
    </ligand>
</feature>
<evidence type="ECO:0000256" key="1">
    <source>
        <dbReference type="ARBA" id="ARBA00022723"/>
    </source>
</evidence>
<dbReference type="PANTHER" id="PTHR11347">
    <property type="entry name" value="CYCLIC NUCLEOTIDE PHOSPHODIESTERASE"/>
    <property type="match status" value="1"/>
</dbReference>
<dbReference type="EMBL" id="JALJOV010000017">
    <property type="protein sequence ID" value="KAK9868656.1"/>
    <property type="molecule type" value="Genomic_DNA"/>
</dbReference>
<evidence type="ECO:0000256" key="4">
    <source>
        <dbReference type="PIRSR" id="PIRSR623088-2"/>
    </source>
</evidence>
<keyword evidence="2 6" id="KW-0378">Hydrolase</keyword>
<evidence type="ECO:0000256" key="3">
    <source>
        <dbReference type="PIRSR" id="PIRSR623088-1"/>
    </source>
</evidence>
<evidence type="ECO:0000256" key="7">
    <source>
        <dbReference type="SAM" id="Coils"/>
    </source>
</evidence>
<name>A0AAW1TJP1_9CHLO</name>
<accession>A0AAW1TJP1</accession>
<dbReference type="Gene3D" id="1.10.1300.10">
    <property type="entry name" value="3'5'-cyclic nucleotide phosphodiesterase, catalytic domain"/>
    <property type="match status" value="1"/>
</dbReference>
<evidence type="ECO:0000256" key="5">
    <source>
        <dbReference type="PIRSR" id="PIRSR623088-3"/>
    </source>
</evidence>
<keyword evidence="11" id="KW-1185">Reference proteome</keyword>
<evidence type="ECO:0000313" key="10">
    <source>
        <dbReference type="EMBL" id="KAK9868656.1"/>
    </source>
</evidence>
<dbReference type="InterPro" id="IPR002073">
    <property type="entry name" value="PDEase_catalytic_dom"/>
</dbReference>
<gene>
    <name evidence="10" type="ORF">WJX84_004455</name>
</gene>
<feature type="active site" description="Proton donor" evidence="3">
    <location>
        <position position="485"/>
    </location>
</feature>
<dbReference type="GO" id="GO:0007165">
    <property type="term" value="P:signal transduction"/>
    <property type="evidence" value="ECO:0007669"/>
    <property type="project" value="InterPro"/>
</dbReference>
<dbReference type="SMART" id="SM00471">
    <property type="entry name" value="HDc"/>
    <property type="match status" value="1"/>
</dbReference>
<proteinExistence type="inferred from homology"/>
<protein>
    <recommendedName>
        <fullName evidence="6">Phosphodiesterase</fullName>
        <ecNumber evidence="6">3.1.4.-</ecNumber>
    </recommendedName>
</protein>
<dbReference type="InterPro" id="IPR000700">
    <property type="entry name" value="PAS-assoc_C"/>
</dbReference>
<dbReference type="Proteomes" id="UP001485043">
    <property type="component" value="Unassembled WGS sequence"/>
</dbReference>
<feature type="binding site" evidence="4">
    <location>
        <position position="527"/>
    </location>
    <ligand>
        <name>AMP</name>
        <dbReference type="ChEBI" id="CHEBI:456215"/>
    </ligand>
</feature>
<feature type="coiled-coil region" evidence="7">
    <location>
        <begin position="209"/>
        <end position="245"/>
    </location>
</feature>
<dbReference type="PROSITE" id="PS50113">
    <property type="entry name" value="PAC"/>
    <property type="match status" value="1"/>
</dbReference>
<dbReference type="Gene3D" id="3.30.450.20">
    <property type="entry name" value="PAS domain"/>
    <property type="match status" value="1"/>
</dbReference>
<dbReference type="PROSITE" id="PS51845">
    <property type="entry name" value="PDEASE_I_2"/>
    <property type="match status" value="1"/>
</dbReference>
<feature type="binding site" evidence="5">
    <location>
        <position position="526"/>
    </location>
    <ligand>
        <name>Zn(2+)</name>
        <dbReference type="ChEBI" id="CHEBI:29105"/>
        <label>1</label>
    </ligand>
</feature>
<dbReference type="GO" id="GO:0046872">
    <property type="term" value="F:metal ion binding"/>
    <property type="evidence" value="ECO:0007669"/>
    <property type="project" value="UniProtKB-KW"/>
</dbReference>
<feature type="domain" description="PAC" evidence="8">
    <location>
        <begin position="164"/>
        <end position="218"/>
    </location>
</feature>
<dbReference type="EC" id="3.1.4.-" evidence="6"/>
<dbReference type="InterPro" id="IPR023088">
    <property type="entry name" value="PDEase"/>
</dbReference>
<evidence type="ECO:0000256" key="6">
    <source>
        <dbReference type="RuleBase" id="RU363067"/>
    </source>
</evidence>
<dbReference type="PROSITE" id="PS00126">
    <property type="entry name" value="PDEASE_I_1"/>
    <property type="match status" value="1"/>
</dbReference>
<dbReference type="GO" id="GO:0004114">
    <property type="term" value="F:3',5'-cyclic-nucleotide phosphodiesterase activity"/>
    <property type="evidence" value="ECO:0007669"/>
    <property type="project" value="InterPro"/>
</dbReference>
<evidence type="ECO:0000256" key="2">
    <source>
        <dbReference type="ARBA" id="ARBA00022801"/>
    </source>
</evidence>
<evidence type="ECO:0000313" key="11">
    <source>
        <dbReference type="Proteomes" id="UP001485043"/>
    </source>
</evidence>
<feature type="domain" description="PDEase" evidence="9">
    <location>
        <begin position="409"/>
        <end position="762"/>
    </location>
</feature>
<comment type="similarity">
    <text evidence="6">Belongs to the cyclic nucleotide phosphodiesterase family.</text>
</comment>
<keyword evidence="7" id="KW-0175">Coiled coil</keyword>
<feature type="binding site" evidence="5">
    <location>
        <position position="527"/>
    </location>
    <ligand>
        <name>Zn(2+)</name>
        <dbReference type="ChEBI" id="CHEBI:29105"/>
        <label>2</label>
    </ligand>
</feature>
<feature type="binding site" evidence="5">
    <location>
        <position position="668"/>
    </location>
    <ligand>
        <name>Zn(2+)</name>
        <dbReference type="ChEBI" id="CHEBI:29105"/>
        <label>1</label>
    </ligand>
</feature>
<comment type="caution">
    <text evidence="10">The sequence shown here is derived from an EMBL/GenBank/DDBJ whole genome shotgun (WGS) entry which is preliminary data.</text>
</comment>
<dbReference type="Pfam" id="PF00233">
    <property type="entry name" value="PDEase_I"/>
    <property type="match status" value="1"/>
</dbReference>